<protein>
    <submittedName>
        <fullName evidence="2">Class I SAM-dependent methyltransferase</fullName>
    </submittedName>
</protein>
<sequence length="280" mass="30169">MQLEDVQQQYQTTDLLRIRVETHQRYTEQPLDLDQACTNVLGLTGDEALLDVGCGPGAFLRHLRAQGHRGRLAGLDQSRAMVAEAAERSQATGSSDADPLEWFQGLADALPFADGEFSALSARHMLYHVPDVPAALRSFARVVVPGGVVLAVTNGVRNTPGLADLEDALATEFGLEHSPDTARPFNAGNAAEQLRAVFPVVEEAVLTSALVFTDPGPIVDYVMTLSVAQQAADDPELFRRVHAWLTGQATRELAARGGTWRDPKSVGLYRCTSPGPVCAR</sequence>
<evidence type="ECO:0000259" key="1">
    <source>
        <dbReference type="Pfam" id="PF08241"/>
    </source>
</evidence>
<dbReference type="CDD" id="cd02440">
    <property type="entry name" value="AdoMet_MTases"/>
    <property type="match status" value="1"/>
</dbReference>
<dbReference type="PANTHER" id="PTHR43591">
    <property type="entry name" value="METHYLTRANSFERASE"/>
    <property type="match status" value="1"/>
</dbReference>
<accession>A0A941ESZ2</accession>
<dbReference type="SUPFAM" id="SSF53335">
    <property type="entry name" value="S-adenosyl-L-methionine-dependent methyltransferases"/>
    <property type="match status" value="1"/>
</dbReference>
<name>A0A941ESZ2_9ACTN</name>
<dbReference type="Gene3D" id="3.40.50.150">
    <property type="entry name" value="Vaccinia Virus protein VP39"/>
    <property type="match status" value="1"/>
</dbReference>
<evidence type="ECO:0000313" key="3">
    <source>
        <dbReference type="Proteomes" id="UP000675781"/>
    </source>
</evidence>
<dbReference type="EMBL" id="JAGSOG010000062">
    <property type="protein sequence ID" value="MBR7834549.1"/>
    <property type="molecule type" value="Genomic_DNA"/>
</dbReference>
<reference evidence="2" key="1">
    <citation type="submission" date="2021-04" db="EMBL/GenBank/DDBJ databases">
        <title>Genome based classification of Actinospica acidithermotolerans sp. nov., an actinobacterium isolated from an Indonesian hot spring.</title>
        <authorList>
            <person name="Kusuma A.B."/>
            <person name="Putra K.E."/>
            <person name="Nafisah S."/>
            <person name="Loh J."/>
            <person name="Nouioui I."/>
            <person name="Goodfellow M."/>
        </authorList>
    </citation>
    <scope>NUCLEOTIDE SEQUENCE</scope>
    <source>
        <strain evidence="2">CSCA 57</strain>
    </source>
</reference>
<dbReference type="InterPro" id="IPR013216">
    <property type="entry name" value="Methyltransf_11"/>
</dbReference>
<dbReference type="GO" id="GO:0032259">
    <property type="term" value="P:methylation"/>
    <property type="evidence" value="ECO:0007669"/>
    <property type="project" value="UniProtKB-KW"/>
</dbReference>
<comment type="caution">
    <text evidence="2">The sequence shown here is derived from an EMBL/GenBank/DDBJ whole genome shotgun (WGS) entry which is preliminary data.</text>
</comment>
<keyword evidence="2" id="KW-0489">Methyltransferase</keyword>
<dbReference type="Proteomes" id="UP000675781">
    <property type="component" value="Unassembled WGS sequence"/>
</dbReference>
<dbReference type="AlphaFoldDB" id="A0A941ESZ2"/>
<dbReference type="InterPro" id="IPR029063">
    <property type="entry name" value="SAM-dependent_MTases_sf"/>
</dbReference>
<proteinExistence type="predicted"/>
<keyword evidence="2" id="KW-0808">Transferase</keyword>
<dbReference type="Pfam" id="PF08241">
    <property type="entry name" value="Methyltransf_11"/>
    <property type="match status" value="1"/>
</dbReference>
<gene>
    <name evidence="2" type="ORF">KDL01_14845</name>
</gene>
<evidence type="ECO:0000313" key="2">
    <source>
        <dbReference type="EMBL" id="MBR7834549.1"/>
    </source>
</evidence>
<organism evidence="2 3">
    <name type="scientific">Actinospica durhamensis</name>
    <dbReference type="NCBI Taxonomy" id="1508375"/>
    <lineage>
        <taxon>Bacteria</taxon>
        <taxon>Bacillati</taxon>
        <taxon>Actinomycetota</taxon>
        <taxon>Actinomycetes</taxon>
        <taxon>Catenulisporales</taxon>
        <taxon>Actinospicaceae</taxon>
        <taxon>Actinospica</taxon>
    </lineage>
</organism>
<dbReference type="GO" id="GO:0008757">
    <property type="term" value="F:S-adenosylmethionine-dependent methyltransferase activity"/>
    <property type="evidence" value="ECO:0007669"/>
    <property type="project" value="InterPro"/>
</dbReference>
<feature type="domain" description="Methyltransferase type 11" evidence="1">
    <location>
        <begin position="50"/>
        <end position="150"/>
    </location>
</feature>
<keyword evidence="3" id="KW-1185">Reference proteome</keyword>